<dbReference type="PANTHER" id="PTHR23290">
    <property type="entry name" value="RRNA N6-ADENOSINE-METHYLTRANSFERASE METTL5"/>
    <property type="match status" value="1"/>
</dbReference>
<name>A0A315XQC7_9EURY</name>
<keyword evidence="2" id="KW-0489">Methyltransferase</keyword>
<dbReference type="Gene3D" id="3.40.50.150">
    <property type="entry name" value="Vaccinia Virus protein VP39"/>
    <property type="match status" value="1"/>
</dbReference>
<proteinExistence type="predicted"/>
<comment type="caution">
    <text evidence="2">The sequence shown here is derived from an EMBL/GenBank/DDBJ whole genome shotgun (WGS) entry which is preliminary data.</text>
</comment>
<dbReference type="Proteomes" id="UP000251717">
    <property type="component" value="Unassembled WGS sequence"/>
</dbReference>
<dbReference type="InterPro" id="IPR051720">
    <property type="entry name" value="rRNA_MeTrfase/Polyamine_Synth"/>
</dbReference>
<sequence>MKKITRKKHLEMRLQSIPAHPKPKVGLEQYTTPSIIASDLIWNAHSLGDIEDLDIVDLGCGTGVFAIGSALMGANSSIGVDIDEDSIALAMDVKDKLHVGNVEFIVSDICDFNGASGADTVFQNPPFGSQRNADSGQDLKFIQKAIELNCDVLYSFHMASTEEFLIKYYNDNNLEITHIFRYKFPIPKIYDFHTKEKQDVDVIAIRAELK</sequence>
<dbReference type="InterPro" id="IPR025714">
    <property type="entry name" value="Methyltranfer_dom"/>
</dbReference>
<reference evidence="2 3" key="1">
    <citation type="submission" date="2017-03" db="EMBL/GenBank/DDBJ databases">
        <title>Genome sequence of Methanobrevibacter thaueri.</title>
        <authorList>
            <person name="Poehlein A."/>
            <person name="Seedorf H."/>
            <person name="Daniel R."/>
        </authorList>
    </citation>
    <scope>NUCLEOTIDE SEQUENCE [LARGE SCALE GENOMIC DNA]</scope>
    <source>
        <strain evidence="2 3">DSM 11995</strain>
    </source>
</reference>
<accession>A0A315XQC7</accession>
<dbReference type="GO" id="GO:0032259">
    <property type="term" value="P:methylation"/>
    <property type="evidence" value="ECO:0007669"/>
    <property type="project" value="UniProtKB-KW"/>
</dbReference>
<feature type="domain" description="Methyltransferase" evidence="1">
    <location>
        <begin position="52"/>
        <end position="136"/>
    </location>
</feature>
<dbReference type="SUPFAM" id="SSF53335">
    <property type="entry name" value="S-adenosyl-L-methionine-dependent methyltransferases"/>
    <property type="match status" value="1"/>
</dbReference>
<dbReference type="OrthoDB" id="31271at2157"/>
<keyword evidence="3" id="KW-1185">Reference proteome</keyword>
<dbReference type="GO" id="GO:0102559">
    <property type="term" value="F:peptide chain release factor N(5)-glutamine methyltransferase activity"/>
    <property type="evidence" value="ECO:0007669"/>
    <property type="project" value="UniProtKB-EC"/>
</dbReference>
<dbReference type="AlphaFoldDB" id="A0A315XQC7"/>
<evidence type="ECO:0000313" key="2">
    <source>
        <dbReference type="EMBL" id="PWB88213.1"/>
    </source>
</evidence>
<protein>
    <submittedName>
        <fullName evidence="2">Release factor glutamine methyltransferase</fullName>
        <ecNumber evidence="2">2.1.1.297</ecNumber>
    </submittedName>
</protein>
<dbReference type="PANTHER" id="PTHR23290:SF0">
    <property type="entry name" value="RRNA N6-ADENOSINE-METHYLTRANSFERASE METTL5"/>
    <property type="match status" value="1"/>
</dbReference>
<gene>
    <name evidence="2" type="primary">prmC</name>
    <name evidence="2" type="ORF">MBBTH_03580</name>
</gene>
<dbReference type="Pfam" id="PF13847">
    <property type="entry name" value="Methyltransf_31"/>
    <property type="match status" value="1"/>
</dbReference>
<evidence type="ECO:0000259" key="1">
    <source>
        <dbReference type="Pfam" id="PF13847"/>
    </source>
</evidence>
<dbReference type="InterPro" id="IPR029063">
    <property type="entry name" value="SAM-dependent_MTases_sf"/>
</dbReference>
<dbReference type="RefSeq" id="WP_116591343.1">
    <property type="nucleotide sequence ID" value="NZ_MZGS01000014.1"/>
</dbReference>
<organism evidence="2 3">
    <name type="scientific">Methanobrevibacter thaueri</name>
    <dbReference type="NCBI Taxonomy" id="190975"/>
    <lineage>
        <taxon>Archaea</taxon>
        <taxon>Methanobacteriati</taxon>
        <taxon>Methanobacteriota</taxon>
        <taxon>Methanomada group</taxon>
        <taxon>Methanobacteria</taxon>
        <taxon>Methanobacteriales</taxon>
        <taxon>Methanobacteriaceae</taxon>
        <taxon>Methanobrevibacter</taxon>
    </lineage>
</organism>
<keyword evidence="2" id="KW-0808">Transferase</keyword>
<dbReference type="EC" id="2.1.1.297" evidence="2"/>
<dbReference type="CDD" id="cd02440">
    <property type="entry name" value="AdoMet_MTases"/>
    <property type="match status" value="1"/>
</dbReference>
<dbReference type="EMBL" id="MZGS01000014">
    <property type="protein sequence ID" value="PWB88213.1"/>
    <property type="molecule type" value="Genomic_DNA"/>
</dbReference>
<evidence type="ECO:0000313" key="3">
    <source>
        <dbReference type="Proteomes" id="UP000251717"/>
    </source>
</evidence>